<comment type="caution">
    <text evidence="1">The sequence shown here is derived from an EMBL/GenBank/DDBJ whole genome shotgun (WGS) entry which is preliminary data.</text>
</comment>
<sequence>MSLYHIDANLKNSIDEIVQEIIENNYDVIEIDNACEGCDSDIVFSCFDNHPAFTLLKQLQLQGIRGYRFDCNVLNLDREKTIIRKYDMTNINDI</sequence>
<dbReference type="EMBL" id="CAVN010000149">
    <property type="protein sequence ID" value="CDF59208.1"/>
    <property type="molecule type" value="Genomic_DNA"/>
</dbReference>
<evidence type="ECO:0000313" key="1">
    <source>
        <dbReference type="EMBL" id="CDF59208.1"/>
    </source>
</evidence>
<keyword evidence="2" id="KW-1185">Reference proteome</keyword>
<accession>R7RUR3</accession>
<dbReference type="OrthoDB" id="9948392at2"/>
<protein>
    <submittedName>
        <fullName evidence="1">Uncharacterized protein</fullName>
    </submittedName>
</protein>
<dbReference type="HOGENOM" id="CLU_2385160_0_0_9"/>
<dbReference type="eggNOG" id="ENOG50344BN">
    <property type="taxonomic scope" value="Bacteria"/>
</dbReference>
<evidence type="ECO:0000313" key="2">
    <source>
        <dbReference type="Proteomes" id="UP000014923"/>
    </source>
</evidence>
<name>R7RUR3_9CLOT</name>
<dbReference type="RefSeq" id="WP_018666455.1">
    <property type="nucleotide sequence ID" value="NZ_HF952039.1"/>
</dbReference>
<proteinExistence type="predicted"/>
<reference evidence="1" key="1">
    <citation type="submission" date="2013-03" db="EMBL/GenBank/DDBJ databases">
        <title>Draft genome sequence of the hydrogen-ethanol-producing anaerobic alkalithermophilic Caloramator celere.</title>
        <authorList>
            <person name="Ciranna A."/>
            <person name="Larjo A."/>
            <person name="Kivisto A."/>
            <person name="Santala V."/>
            <person name="Roos C."/>
            <person name="Karp M."/>
        </authorList>
    </citation>
    <scope>NUCLEOTIDE SEQUENCE [LARGE SCALE GENOMIC DNA]</scope>
    <source>
        <strain evidence="1">DSM 8682</strain>
    </source>
</reference>
<dbReference type="Proteomes" id="UP000014923">
    <property type="component" value="Unassembled WGS sequence"/>
</dbReference>
<gene>
    <name evidence="1" type="ORF">TCEL_02276</name>
</gene>
<dbReference type="AlphaFoldDB" id="R7RUR3"/>
<organism evidence="1 2">
    <name type="scientific">Thermobrachium celere DSM 8682</name>
    <dbReference type="NCBI Taxonomy" id="941824"/>
    <lineage>
        <taxon>Bacteria</taxon>
        <taxon>Bacillati</taxon>
        <taxon>Bacillota</taxon>
        <taxon>Clostridia</taxon>
        <taxon>Eubacteriales</taxon>
        <taxon>Clostridiaceae</taxon>
        <taxon>Thermobrachium</taxon>
    </lineage>
</organism>